<name>A0AAV1IC19_9CHLO</name>
<dbReference type="Pfam" id="PF12999">
    <property type="entry name" value="PRKCSH-like"/>
    <property type="match status" value="1"/>
</dbReference>
<dbReference type="SUPFAM" id="SSF57424">
    <property type="entry name" value="LDL receptor-like module"/>
    <property type="match status" value="1"/>
</dbReference>
<comment type="caution">
    <text evidence="3">The sequence shown here is derived from an EMBL/GenBank/DDBJ whole genome shotgun (WGS) entry which is preliminary data.</text>
</comment>
<dbReference type="PRINTS" id="PR00261">
    <property type="entry name" value="LDLRECEPTOR"/>
</dbReference>
<dbReference type="InterPro" id="IPR036055">
    <property type="entry name" value="LDL_receptor-like_sf"/>
</dbReference>
<dbReference type="InterPro" id="IPR002172">
    <property type="entry name" value="LDrepeatLR_classA_rpt"/>
</dbReference>
<dbReference type="PANTHER" id="PTHR12630">
    <property type="entry name" value="N-LINKED OLIGOSACCHARIDE PROCESSING"/>
    <property type="match status" value="1"/>
</dbReference>
<gene>
    <name evidence="3" type="ORF">CVIRNUC_006587</name>
</gene>
<dbReference type="SMART" id="SM00192">
    <property type="entry name" value="LDLa"/>
    <property type="match status" value="1"/>
</dbReference>
<evidence type="ECO:0000256" key="1">
    <source>
        <dbReference type="ARBA" id="ARBA00023157"/>
    </source>
</evidence>
<accession>A0AAV1IC19</accession>
<organism evidence="3 4">
    <name type="scientific">Coccomyxa viridis</name>
    <dbReference type="NCBI Taxonomy" id="1274662"/>
    <lineage>
        <taxon>Eukaryota</taxon>
        <taxon>Viridiplantae</taxon>
        <taxon>Chlorophyta</taxon>
        <taxon>core chlorophytes</taxon>
        <taxon>Trebouxiophyceae</taxon>
        <taxon>Trebouxiophyceae incertae sedis</taxon>
        <taxon>Coccomyxaceae</taxon>
        <taxon>Coccomyxa</taxon>
    </lineage>
</organism>
<protein>
    <recommendedName>
        <fullName evidence="2">Glucosidase II beta subunit N-terminal domain-containing protein</fullName>
    </recommendedName>
</protein>
<dbReference type="Gene3D" id="4.10.400.10">
    <property type="entry name" value="Low-density Lipoprotein Receptor"/>
    <property type="match status" value="1"/>
</dbReference>
<dbReference type="GO" id="GO:0006491">
    <property type="term" value="P:N-glycan processing"/>
    <property type="evidence" value="ECO:0007669"/>
    <property type="project" value="TreeGrafter"/>
</dbReference>
<proteinExistence type="predicted"/>
<keyword evidence="1" id="KW-1015">Disulfide bond</keyword>
<dbReference type="EMBL" id="CAUYUE010000008">
    <property type="protein sequence ID" value="CAK0783388.1"/>
    <property type="molecule type" value="Genomic_DNA"/>
</dbReference>
<sequence length="172" mass="18530">MGRPWQSTPVEGSISYRLVEIDCNIAWRLILAACLCLCALTAFCYEASAGLMGSSVPLSDQELTIRTHTFKTMKGSRIPCNHGALETELHIFCCTGHFDCGGPDSKSIPCSQVNDDYCDCQNGMDEPGTSACSQQGAHFACASTRQVISTSFVVDGFRDCADGSDELSFTES</sequence>
<evidence type="ECO:0000259" key="2">
    <source>
        <dbReference type="Pfam" id="PF12999"/>
    </source>
</evidence>
<dbReference type="GO" id="GO:0017177">
    <property type="term" value="C:glucosidase II complex"/>
    <property type="evidence" value="ECO:0007669"/>
    <property type="project" value="TreeGrafter"/>
</dbReference>
<dbReference type="AlphaFoldDB" id="A0AAV1IC19"/>
<reference evidence="3 4" key="1">
    <citation type="submission" date="2023-10" db="EMBL/GenBank/DDBJ databases">
        <authorList>
            <person name="Maclean D."/>
            <person name="Macfadyen A."/>
        </authorList>
    </citation>
    <scope>NUCLEOTIDE SEQUENCE [LARGE SCALE GENOMIC DNA]</scope>
</reference>
<evidence type="ECO:0000313" key="3">
    <source>
        <dbReference type="EMBL" id="CAK0783388.1"/>
    </source>
</evidence>
<dbReference type="PANTHER" id="PTHR12630:SF1">
    <property type="entry name" value="GLUCOSIDASE 2 SUBUNIT BETA"/>
    <property type="match status" value="1"/>
</dbReference>
<dbReference type="Proteomes" id="UP001314263">
    <property type="component" value="Unassembled WGS sequence"/>
</dbReference>
<evidence type="ECO:0000313" key="4">
    <source>
        <dbReference type="Proteomes" id="UP001314263"/>
    </source>
</evidence>
<dbReference type="InterPro" id="IPR039794">
    <property type="entry name" value="Gtb1-like"/>
</dbReference>
<feature type="domain" description="Glucosidase II beta subunit N-terminal" evidence="2">
    <location>
        <begin position="95"/>
        <end position="167"/>
    </location>
</feature>
<keyword evidence="4" id="KW-1185">Reference proteome</keyword>
<dbReference type="InterPro" id="IPR028146">
    <property type="entry name" value="PRKCSH_N"/>
</dbReference>